<dbReference type="Gene3D" id="1.10.10.750">
    <property type="entry name" value="Ypt/Rab-GAP domain of gyp1p, domain 1"/>
    <property type="match status" value="1"/>
</dbReference>
<feature type="region of interest" description="Disordered" evidence="1">
    <location>
        <begin position="327"/>
        <end position="524"/>
    </location>
</feature>
<name>A0AAF0JD03_9BASI</name>
<dbReference type="SMART" id="SM00164">
    <property type="entry name" value="TBC"/>
    <property type="match status" value="1"/>
</dbReference>
<evidence type="ECO:0000313" key="3">
    <source>
        <dbReference type="EMBL" id="WFD36436.1"/>
    </source>
</evidence>
<dbReference type="GO" id="GO:0005096">
    <property type="term" value="F:GTPase activator activity"/>
    <property type="evidence" value="ECO:0007669"/>
    <property type="project" value="TreeGrafter"/>
</dbReference>
<dbReference type="EMBL" id="CP119881">
    <property type="protein sequence ID" value="WFD36436.1"/>
    <property type="molecule type" value="Genomic_DNA"/>
</dbReference>
<dbReference type="PANTHER" id="PTHR47219">
    <property type="entry name" value="RAB GTPASE-ACTIVATING PROTEIN 1-LIKE"/>
    <property type="match status" value="1"/>
</dbReference>
<feature type="compositionally biased region" description="Basic and acidic residues" evidence="1">
    <location>
        <begin position="415"/>
        <end position="430"/>
    </location>
</feature>
<keyword evidence="4" id="KW-1185">Reference proteome</keyword>
<protein>
    <recommendedName>
        <fullName evidence="2">Rab-GAP TBC domain-containing protein</fullName>
    </recommendedName>
</protein>
<dbReference type="Gene3D" id="1.10.472.80">
    <property type="entry name" value="Ypt/Rab-GAP domain of gyp1p, domain 3"/>
    <property type="match status" value="1"/>
</dbReference>
<dbReference type="Gene3D" id="1.10.8.270">
    <property type="entry name" value="putative rabgap domain of human tbc1 domain family member 14 like domains"/>
    <property type="match status" value="1"/>
</dbReference>
<feature type="compositionally biased region" description="Polar residues" evidence="1">
    <location>
        <begin position="405"/>
        <end position="414"/>
    </location>
</feature>
<feature type="compositionally biased region" description="Low complexity" evidence="1">
    <location>
        <begin position="78"/>
        <end position="89"/>
    </location>
</feature>
<dbReference type="PANTHER" id="PTHR47219:SF9">
    <property type="entry name" value="GTPASE ACTIVATING PROTEIN AND CENTROSOME-ASSOCIATED, ISOFORM B"/>
    <property type="match status" value="1"/>
</dbReference>
<feature type="region of interest" description="Disordered" evidence="1">
    <location>
        <begin position="145"/>
        <end position="199"/>
    </location>
</feature>
<reference evidence="3" key="1">
    <citation type="submission" date="2023-03" db="EMBL/GenBank/DDBJ databases">
        <title>Mating type loci evolution in Malassezia.</title>
        <authorList>
            <person name="Coelho M.A."/>
        </authorList>
    </citation>
    <scope>NUCLEOTIDE SEQUENCE</scope>
    <source>
        <strain evidence="3">CBS 11721</strain>
    </source>
</reference>
<feature type="region of interest" description="Disordered" evidence="1">
    <location>
        <begin position="62"/>
        <end position="100"/>
    </location>
</feature>
<feature type="compositionally biased region" description="Polar residues" evidence="1">
    <location>
        <begin position="506"/>
        <end position="520"/>
    </location>
</feature>
<accession>A0AAF0JD03</accession>
<evidence type="ECO:0000313" key="4">
    <source>
        <dbReference type="Proteomes" id="UP001219933"/>
    </source>
</evidence>
<proteinExistence type="predicted"/>
<gene>
    <name evidence="3" type="ORF">MCUN1_003315</name>
</gene>
<dbReference type="GO" id="GO:0031267">
    <property type="term" value="F:small GTPase binding"/>
    <property type="evidence" value="ECO:0007669"/>
    <property type="project" value="TreeGrafter"/>
</dbReference>
<feature type="compositionally biased region" description="Polar residues" evidence="1">
    <location>
        <begin position="339"/>
        <end position="362"/>
    </location>
</feature>
<dbReference type="InterPro" id="IPR035969">
    <property type="entry name" value="Rab-GAP_TBC_sf"/>
</dbReference>
<dbReference type="SUPFAM" id="SSF47923">
    <property type="entry name" value="Ypt/Rab-GAP domain of gyp1p"/>
    <property type="match status" value="2"/>
</dbReference>
<dbReference type="InterPro" id="IPR000195">
    <property type="entry name" value="Rab-GAP-TBC_dom"/>
</dbReference>
<dbReference type="PROSITE" id="PS50086">
    <property type="entry name" value="TBC_RABGAP"/>
    <property type="match status" value="1"/>
</dbReference>
<feature type="compositionally biased region" description="Polar residues" evidence="1">
    <location>
        <begin position="380"/>
        <end position="398"/>
    </location>
</feature>
<organism evidence="3 4">
    <name type="scientific">Malassezia cuniculi</name>
    <dbReference type="NCBI Taxonomy" id="948313"/>
    <lineage>
        <taxon>Eukaryota</taxon>
        <taxon>Fungi</taxon>
        <taxon>Dikarya</taxon>
        <taxon>Basidiomycota</taxon>
        <taxon>Ustilaginomycotina</taxon>
        <taxon>Malasseziomycetes</taxon>
        <taxon>Malasseziales</taxon>
        <taxon>Malasseziaceae</taxon>
        <taxon>Malassezia</taxon>
    </lineage>
</organism>
<dbReference type="Pfam" id="PF00566">
    <property type="entry name" value="RabGAP-TBC"/>
    <property type="match status" value="1"/>
</dbReference>
<dbReference type="Proteomes" id="UP001219933">
    <property type="component" value="Chromosome 5"/>
</dbReference>
<evidence type="ECO:0000256" key="1">
    <source>
        <dbReference type="SAM" id="MobiDB-lite"/>
    </source>
</evidence>
<sequence>MRGYASSKIGYFVGGDVQFTNSLQLPGLVPTTGDGPPGPFAVLSLNIPAGFRLGVFPPLDAETPKATSTPRFDSFGASSPDDSQQDTSQHGSAVGTPSVEPQPVFISAADMPDLPVRSAPSQRVPAPAVPVELQTALALSANNSPAMKHGFEDRPVDAPVSEPIPEPVSKTATELVQPRPAEPPASDPIGSRASTDRRLDAPAQIAPQTPSWADYESQTPMSATFPGVQLRERSDMPLRDPTYSIYEAYYRQSICGPADIPMGTGATVVDTLDPLTEAPGDLSEFSVVADTTGDTTEDSFNTAADDPAELLGTARISRELLSAMDPAMNSSPAKKANFPMSSSPAKSANMSLHSSPAKSSNLAMHPSPAMNSDMAMHSSPAMSSNLTMHSSPAMSSNLAMHPSPAMSSNLAIHSSPDRSASRQLHGEKQLHTPASQTRSLPGHRPETPPSAPFDSPRRRVIPTSPLRGSVADSSFSGLSGAKAHTPDLASRVMTPPSRPSFGSAPSIRTSTYSDTTSPGSVQEYGSGLSSEALLFQQWTELLTSFSSRSTSRARKLVPQGVPRVLRGRVWLLLAQDRMKRVEGVFPQLRSRVEPLIANPGSSPYSNLIEQDLARSFPPDRPFKGADGATHHDLRIVLYAFALHCPSIGYTEGICLIAGLLLMHMPVEDAFWMLDTVINHYGISAYYSNGTQQMRIDSMVVDELLRLYAPEAHARLHALQIGPLVFMSPWILPVFVRTLPWPTLLRVWDAFLCHGHVYLLRTVLAIVRITYSAFPRQGDSGETLQCLIHPPSPLLTPSALLPLASDPSIKDSEIKKMIQNAARHAGVDSASMHSRASSWKLLHLFRHK</sequence>
<dbReference type="InterPro" id="IPR050302">
    <property type="entry name" value="Rab_GAP_TBC_domain"/>
</dbReference>
<dbReference type="AlphaFoldDB" id="A0AAF0JD03"/>
<evidence type="ECO:0000259" key="2">
    <source>
        <dbReference type="PROSITE" id="PS50086"/>
    </source>
</evidence>
<feature type="domain" description="Rab-GAP TBC" evidence="2">
    <location>
        <begin position="560"/>
        <end position="754"/>
    </location>
</feature>